<reference evidence="11" key="2">
    <citation type="submission" date="2025-04" db="UniProtKB">
        <authorList>
            <consortium name="RefSeq"/>
        </authorList>
    </citation>
    <scope>IDENTIFICATION</scope>
    <source>
        <strain evidence="11">Aabys</strain>
    </source>
</reference>
<feature type="domain" description="C2H2-type" evidence="8">
    <location>
        <begin position="685"/>
        <end position="707"/>
    </location>
</feature>
<dbReference type="Proteomes" id="UP001652621">
    <property type="component" value="Unplaced"/>
</dbReference>
<keyword evidence="10" id="KW-1185">Reference proteome</keyword>
<dbReference type="GeneID" id="101893814"/>
<dbReference type="SMART" id="SM00868">
    <property type="entry name" value="zf-AD"/>
    <property type="match status" value="1"/>
</dbReference>
<evidence type="ECO:0000256" key="1">
    <source>
        <dbReference type="ARBA" id="ARBA00004123"/>
    </source>
</evidence>
<dbReference type="KEGG" id="mde:101893814"/>
<keyword evidence="3" id="KW-0677">Repeat</keyword>
<dbReference type="PROSITE" id="PS00028">
    <property type="entry name" value="ZINC_FINGER_C2H2_1"/>
    <property type="match status" value="12"/>
</dbReference>
<proteinExistence type="predicted"/>
<feature type="domain" description="C2H2-type" evidence="8">
    <location>
        <begin position="657"/>
        <end position="684"/>
    </location>
</feature>
<evidence type="ECO:0000313" key="9">
    <source>
        <dbReference type="EnsemblMetazoa" id="MDOA010460-PB"/>
    </source>
</evidence>
<dbReference type="Gene3D" id="3.40.1800.20">
    <property type="match status" value="1"/>
</dbReference>
<keyword evidence="2" id="KW-0479">Metal-binding</keyword>
<feature type="domain" description="C2H2-type" evidence="8">
    <location>
        <begin position="253"/>
        <end position="281"/>
    </location>
</feature>
<feature type="domain" description="C2H2-type" evidence="8">
    <location>
        <begin position="573"/>
        <end position="601"/>
    </location>
</feature>
<dbReference type="VEuPathDB" id="VectorBase:MDOA010460"/>
<feature type="domain" description="C2H2-type" evidence="8">
    <location>
        <begin position="435"/>
        <end position="463"/>
    </location>
</feature>
<dbReference type="EnsemblMetazoa" id="MDOA010460-RB">
    <property type="protein sequence ID" value="MDOA010460-PB"/>
    <property type="gene ID" value="MDOA010460"/>
</dbReference>
<feature type="domain" description="C2H2-type" evidence="8">
    <location>
        <begin position="545"/>
        <end position="572"/>
    </location>
</feature>
<accession>A0A1I8N145</accession>
<evidence type="ECO:0000256" key="6">
    <source>
        <dbReference type="ARBA" id="ARBA00023242"/>
    </source>
</evidence>
<keyword evidence="6" id="KW-0539">Nucleus</keyword>
<evidence type="ECO:0000313" key="10">
    <source>
        <dbReference type="Proteomes" id="UP001652621"/>
    </source>
</evidence>
<dbReference type="SMART" id="SM00355">
    <property type="entry name" value="ZnF_C2H2"/>
    <property type="match status" value="14"/>
</dbReference>
<dbReference type="Gene3D" id="3.30.160.60">
    <property type="entry name" value="Classic Zinc Finger"/>
    <property type="match status" value="7"/>
</dbReference>
<dbReference type="InterPro" id="IPR012934">
    <property type="entry name" value="Znf_AD"/>
</dbReference>
<evidence type="ECO:0000256" key="2">
    <source>
        <dbReference type="ARBA" id="ARBA00022723"/>
    </source>
</evidence>
<dbReference type="RefSeq" id="XP_019892687.1">
    <property type="nucleotide sequence ID" value="XM_020037128.1"/>
</dbReference>
<evidence type="ECO:0000313" key="11">
    <source>
        <dbReference type="RefSeq" id="XP_019892687.1"/>
    </source>
</evidence>
<feature type="domain" description="C2H2-type" evidence="8">
    <location>
        <begin position="467"/>
        <end position="494"/>
    </location>
</feature>
<organism evidence="9">
    <name type="scientific">Musca domestica</name>
    <name type="common">House fly</name>
    <dbReference type="NCBI Taxonomy" id="7370"/>
    <lineage>
        <taxon>Eukaryota</taxon>
        <taxon>Metazoa</taxon>
        <taxon>Ecdysozoa</taxon>
        <taxon>Arthropoda</taxon>
        <taxon>Hexapoda</taxon>
        <taxon>Insecta</taxon>
        <taxon>Pterygota</taxon>
        <taxon>Neoptera</taxon>
        <taxon>Endopterygota</taxon>
        <taxon>Diptera</taxon>
        <taxon>Brachycera</taxon>
        <taxon>Muscomorpha</taxon>
        <taxon>Muscoidea</taxon>
        <taxon>Muscidae</taxon>
        <taxon>Musca</taxon>
    </lineage>
</organism>
<evidence type="ECO:0000259" key="8">
    <source>
        <dbReference type="PROSITE" id="PS50157"/>
    </source>
</evidence>
<reference evidence="9" key="1">
    <citation type="submission" date="2020-05" db="UniProtKB">
        <authorList>
            <consortium name="EnsemblMetazoa"/>
        </authorList>
    </citation>
    <scope>IDENTIFICATION</scope>
    <source>
        <strain evidence="9">Aabys</strain>
    </source>
</reference>
<dbReference type="VEuPathDB" id="VectorBase:MDOMA2_006715"/>
<dbReference type="GO" id="GO:0000981">
    <property type="term" value="F:DNA-binding transcription factor activity, RNA polymerase II-specific"/>
    <property type="evidence" value="ECO:0007669"/>
    <property type="project" value="TreeGrafter"/>
</dbReference>
<keyword evidence="5" id="KW-0862">Zinc</keyword>
<feature type="domain" description="C2H2-type" evidence="8">
    <location>
        <begin position="405"/>
        <end position="432"/>
    </location>
</feature>
<protein>
    <submittedName>
        <fullName evidence="11">Zinc finger protein 14-like</fullName>
    </submittedName>
</protein>
<dbReference type="GO" id="GO:0008270">
    <property type="term" value="F:zinc ion binding"/>
    <property type="evidence" value="ECO:0007669"/>
    <property type="project" value="UniProtKB-KW"/>
</dbReference>
<dbReference type="InterPro" id="IPR013087">
    <property type="entry name" value="Znf_C2H2_type"/>
</dbReference>
<feature type="domain" description="C2H2-type" evidence="8">
    <location>
        <begin position="855"/>
        <end position="883"/>
    </location>
</feature>
<evidence type="ECO:0000256" key="5">
    <source>
        <dbReference type="ARBA" id="ARBA00022833"/>
    </source>
</evidence>
<evidence type="ECO:0000256" key="4">
    <source>
        <dbReference type="ARBA" id="ARBA00022771"/>
    </source>
</evidence>
<dbReference type="eggNOG" id="KOG1721">
    <property type="taxonomic scope" value="Eukaryota"/>
</dbReference>
<dbReference type="GO" id="GO:0005634">
    <property type="term" value="C:nucleus"/>
    <property type="evidence" value="ECO:0007669"/>
    <property type="project" value="UniProtKB-SubCell"/>
</dbReference>
<dbReference type="PANTHER" id="PTHR24394:SF29">
    <property type="entry name" value="MYONEURIN"/>
    <property type="match status" value="1"/>
</dbReference>
<dbReference type="PANTHER" id="PTHR24394">
    <property type="entry name" value="ZINC FINGER PROTEIN"/>
    <property type="match status" value="1"/>
</dbReference>
<sequence length="914" mass="106734">MPAQPTCRLCLEYCTEGYCDLYNEDFQVDCETTAATAANEVFDMVRKYFPEDVLNMDCNKDLRKLCLQCWHHIEEFHKFQESIILLQNMRMSGQVIEMVDVIEAYEPEVPIKFEEFNICEPKNTNDNTEQPQEDVQNIVEEDVNEFVVDTRLDSAEENETDNFITEMTESEYHLEANTENVNTEDLDELISKWKSNLECMVCGENHDRFSLLRKHFEQQHPLEEFCIVCCGLALQNNFEIEGHILYHKALNEFRCDICMKRFANRSSTKRHFKTKHAMNLAAKHDTNLASRKHIKKEKEKFKLYKCKTCDKLFLDNMAVRVHNETEHGGQQREISCKFCHGTFAEYGEYQLHLNREHQEEWQAQRNQEAIEMLPEIRRHMAAGVKSKFSKIQKQARPINDSLANCKCWICGNVYHSRRYLLAHISLHDENKEARYSCQYCSKKYHLQTSLSYHIRLKHEQRDAVKPLKCKICHKVYYTKKAMREHQSKHEGRPLFSCKICSKEYFLSSSLSSHMKSYHSGGVRTRRRASIYEEARLNSSGTVASYKCHSCDKVYQSRRSLREHESKHSGYKAYSCNFCSQQFYMQSSMYTHMKKQHYSLYQRKLKSKLSRRPKEKVTTPKNQSLDDLVKSLDIMAQVENTKSHQPREACSTLKYFGLKCRTCNKIYQSKRSLREHEAKHSGKELYSCQFCAKKFFLKSTKSSHIKRHHPQGCRAGKAGESAICKNQEQNFAIYSISEVGEGGEGEVEVSQAEKPGALEETIISTTETTYLKDNEEDSSLTDPLTREPKNLLSLLTTNETLANKRKSPTRSRRNVISPLDDRQNYAFKCLKCDRRYQSKRSLLAHQQVMHEGKKSYSCKFCFKKFGLETSMYNHLRIQHAQERLAEKINNAQNLLAGEETDQTSLICNILDDYAS</sequence>
<feature type="domain" description="C2H2-type" evidence="8">
    <location>
        <begin position="495"/>
        <end position="523"/>
    </location>
</feature>
<dbReference type="SUPFAM" id="SSF57667">
    <property type="entry name" value="beta-beta-alpha zinc fingers"/>
    <property type="match status" value="6"/>
</dbReference>
<dbReference type="OrthoDB" id="8117106at2759"/>
<feature type="domain" description="C2H2-type" evidence="8">
    <location>
        <begin position="304"/>
        <end position="332"/>
    </location>
</feature>
<dbReference type="AlphaFoldDB" id="A0A1I8N145"/>
<gene>
    <name evidence="9" type="primary">101893814</name>
    <name evidence="11" type="synonym">LOC101893814</name>
</gene>
<dbReference type="InterPro" id="IPR036236">
    <property type="entry name" value="Znf_C2H2_sf"/>
</dbReference>
<evidence type="ECO:0000256" key="7">
    <source>
        <dbReference type="PROSITE-ProRule" id="PRU00042"/>
    </source>
</evidence>
<dbReference type="PROSITE" id="PS50157">
    <property type="entry name" value="ZINC_FINGER_C2H2_2"/>
    <property type="match status" value="12"/>
</dbReference>
<comment type="subcellular location">
    <subcellularLocation>
        <location evidence="1">Nucleus</location>
    </subcellularLocation>
</comment>
<feature type="domain" description="C2H2-type" evidence="8">
    <location>
        <begin position="826"/>
        <end position="854"/>
    </location>
</feature>
<name>A0A1I8N145_MUSDO</name>
<keyword evidence="4 7" id="KW-0863">Zinc-finger</keyword>
<evidence type="ECO:0000256" key="3">
    <source>
        <dbReference type="ARBA" id="ARBA00022737"/>
    </source>
</evidence>